<dbReference type="EMBL" id="LR900569">
    <property type="protein sequence ID" value="CAD7246144.1"/>
    <property type="molecule type" value="Genomic_DNA"/>
</dbReference>
<feature type="region of interest" description="Disordered" evidence="1">
    <location>
        <begin position="112"/>
        <end position="142"/>
    </location>
</feature>
<feature type="compositionally biased region" description="Low complexity" evidence="1">
    <location>
        <begin position="242"/>
        <end position="261"/>
    </location>
</feature>
<accession>A0A7R8XF97</accession>
<sequence>MGCDAKDDLLEAVVICRGNLKDPSFCSQLTVIVCGLKCILCKDKEQVQIAKVEPWNSVRVTLKIPREAALQLRQLAQEGSSSLRDLGILSVQVEGDQVISLTLSSQYAASGGIAGPSTSGEPSHQAPPVSLPLSSGSTVSPPSNATVAASVFERFGTNSSQKDNEPFKSPNVVLPQSDPVPFVPPCQINRRVVPGNRLGPFPFASMTHAAYTMQNREGLPQRSTQPSSTSATFVSPHPPGLSTAPSPNSTTTTSTTSASTSLPPPPYPSHAQKVQSNFCALETSTLTVSSVSSGPVNTRPPGPSLPGSSGNAMTKPLSAEVSGSSPLLVNLLQSEAVQSQVLLTPSPDFPEKKKVQRPRQPRKPKEKSSDVAPKESCVNTSAASFSLANISLPNIPNLNLSPPPPTEVPARPTLARPVSFDPSLLQIGKPGGEKATSLVGIQQSSKKTMPILVPQFSGQRLHHPSVNNGSIGTQTPIVAAVGTPTNQPAHLTYTRTLSVPIRPVTDVGMNMEQVSRLILTPQPQSCVPPQMVREFPPNRPPPPYPGTSGEAKGETCPKPPSPELTSSGKPRQFLINPLTGDLEPAPTDSENSDSEPENPPFSPFSEKANSLFSDEEGTPLSASDPRKETDHSDSDVKSSASSESRKKNSRPEKVKSRDSSPGTSRDSVGSASSPSEKIKLRLKLEKNEPAYKVDLSFINMQNMKKNEKIIPGGKTATGSGNTPTDLPGSIVPSASAPFSWGIEPRVPPLHISLKGRGAVVVGGSKTDEKEPLKKSPEDENPSQLGIPLVPATSPDLRNEKRMKPRARLKQSPEKTAKTKLPDIYNFAEGDIATGLDACESSADVMTARLMPPSENAEAMGTQSDSVPKPKPRRKPLKKKPVMNSSPDMVSTSVGDSSSGDKATLVDTALRTNVKMTCTSPLPDLICSAVSSGMKRSLPSTAESQVCDLSREVLALDLSCSLGSGPLLPRFGFATATSAGVNTQIKPSAISATLLDQALMPKSQGTSIPRDGSTSLSAALKQVSGGDCHHKSDVPAFIPAAQTVAIAVSRDSLVNAVKLVELKEPFPKENLYINQSNSEPSPTLIGTFRPSGPRPSQNVPMLRNGADASSKDRPIDGVEVSLVSSTLVVQHPRVESLKNEVQLSVVKGNQANSPVIADPQQKPISPNPPLFITHGENSSNSAGKKEPSIDVGKDVAMNPKREVASSPCGHSRDGQGEDSGIESMDTLSEKSPNQGESPTRKEDMDKEAEKIKKPQESEGVKEGVKNPSHLPPPESIASEDGGKNQTSPQVDPAAKDLSKPVQSGTITRVPATAESLLGLTVGSPLSLPVGAKMVPVRVVPLPKNTQSLELSIARLSDTQPSISSQNQVAIVPVSSPVKVFVPNVSSSTFASLMVPHPSSMENYQKPQASEIPVGGVPSTNLQCDSEQAVAQEPRPGRLIAGLSEVSAPSRTLEENCDVPSPHTVSESVASDHNYVTKIETPHPTSPEVLIPGSQPEDEADSHSLVIEAPSPSLGELTIEIPAEVEEKKQTRPTRSSARLNSPKIGSPGPDTKSPKEEVKRSESEARFQVPTGPKASPTGSARGKRKSSESSCGEASVKEEDKKTPAKSSNPVKEEIGKKEPDHSRPGKRKCSENAAELIKACMGVDDPPRKASNGPESPSASHKDDDPPKKLSGTTAGGKKNRAGTTQHSTAAEENDGKALEIGGRSRRKILPEDKMGAKTPVPPSPRNRTIKEPEHKESGKTVNRVNNRMGKWHDSVISPMKKGDKKGCLNSEETLPKRTGRIAAAKGRQQVRKETNVNSSNGSNASGPPAGGVPSSANAQGGNTAKRKTRNSVPASNSESEPQGKRRRTTKEVSR</sequence>
<feature type="compositionally biased region" description="Polar residues" evidence="1">
    <location>
        <begin position="132"/>
        <end position="142"/>
    </location>
</feature>
<feature type="compositionally biased region" description="Low complexity" evidence="1">
    <location>
        <begin position="889"/>
        <end position="900"/>
    </location>
</feature>
<feature type="compositionally biased region" description="Basic and acidic residues" evidence="1">
    <location>
        <begin position="1237"/>
        <end position="1263"/>
    </location>
</feature>
<evidence type="ECO:0000313" key="4">
    <source>
        <dbReference type="Proteomes" id="UP000677054"/>
    </source>
</evidence>
<dbReference type="Proteomes" id="UP000677054">
    <property type="component" value="Unassembled WGS sequence"/>
</dbReference>
<feature type="region of interest" description="Disordered" evidence="1">
    <location>
        <begin position="342"/>
        <end position="376"/>
    </location>
</feature>
<feature type="compositionally biased region" description="Polar residues" evidence="1">
    <location>
        <begin position="1683"/>
        <end position="1692"/>
    </location>
</feature>
<evidence type="ECO:0000259" key="2">
    <source>
        <dbReference type="Pfam" id="PF13820"/>
    </source>
</evidence>
<feature type="compositionally biased region" description="Low complexity" evidence="1">
    <location>
        <begin position="1797"/>
        <end position="1820"/>
    </location>
</feature>
<dbReference type="GO" id="GO:0045944">
    <property type="term" value="P:positive regulation of transcription by RNA polymerase II"/>
    <property type="evidence" value="ECO:0007669"/>
    <property type="project" value="TreeGrafter"/>
</dbReference>
<feature type="compositionally biased region" description="Basic and acidic residues" evidence="1">
    <location>
        <begin position="676"/>
        <end position="685"/>
    </location>
</feature>
<dbReference type="InterPro" id="IPR032715">
    <property type="entry name" value="NCOA6_TRADD-N"/>
</dbReference>
<feature type="region of interest" description="Disordered" evidence="1">
    <location>
        <begin position="709"/>
        <end position="730"/>
    </location>
</feature>
<feature type="compositionally biased region" description="Basic and acidic residues" evidence="1">
    <location>
        <begin position="643"/>
        <end position="658"/>
    </location>
</feature>
<protein>
    <recommendedName>
        <fullName evidence="2">Nuclear receptor coactivator 6 TRADD-N domain-containing protein</fullName>
    </recommendedName>
</protein>
<feature type="compositionally biased region" description="Polar residues" evidence="1">
    <location>
        <begin position="659"/>
        <end position="675"/>
    </location>
</feature>
<gene>
    <name evidence="3" type="ORF">DSTB1V02_LOCUS6001</name>
</gene>
<feature type="compositionally biased region" description="Basic residues" evidence="1">
    <location>
        <begin position="869"/>
        <end position="880"/>
    </location>
</feature>
<dbReference type="EMBL" id="CAJPEV010001052">
    <property type="protein sequence ID" value="CAG0890400.1"/>
    <property type="molecule type" value="Genomic_DNA"/>
</dbReference>
<dbReference type="GO" id="GO:0003713">
    <property type="term" value="F:transcription coactivator activity"/>
    <property type="evidence" value="ECO:0007669"/>
    <property type="project" value="InterPro"/>
</dbReference>
<dbReference type="Pfam" id="PF13820">
    <property type="entry name" value="NCOA6_TRADD-N"/>
    <property type="match status" value="1"/>
</dbReference>
<feature type="compositionally biased region" description="Basic and acidic residues" evidence="1">
    <location>
        <begin position="1611"/>
        <end position="1624"/>
    </location>
</feature>
<dbReference type="GO" id="GO:0005667">
    <property type="term" value="C:transcription regulator complex"/>
    <property type="evidence" value="ECO:0007669"/>
    <property type="project" value="TreeGrafter"/>
</dbReference>
<feature type="region of interest" description="Disordered" evidence="1">
    <location>
        <begin position="522"/>
        <end position="685"/>
    </location>
</feature>
<dbReference type="InterPro" id="IPR026638">
    <property type="entry name" value="NCOA6"/>
</dbReference>
<feature type="region of interest" description="Disordered" evidence="1">
    <location>
        <begin position="1089"/>
        <end position="1112"/>
    </location>
</feature>
<feature type="region of interest" description="Disordered" evidence="1">
    <location>
        <begin position="1449"/>
        <end position="1500"/>
    </location>
</feature>
<name>A0A7R8XF97_9CRUS</name>
<feature type="compositionally biased region" description="Basic and acidic residues" evidence="1">
    <location>
        <begin position="765"/>
        <end position="777"/>
    </location>
</feature>
<proteinExistence type="predicted"/>
<dbReference type="PANTHER" id="PTHR15690">
    <property type="entry name" value="NUCLEAR RECEPTOR COACTIVATOR 6"/>
    <property type="match status" value="1"/>
</dbReference>
<feature type="compositionally biased region" description="Basic and acidic residues" evidence="1">
    <location>
        <begin position="1182"/>
        <end position="1202"/>
    </location>
</feature>
<feature type="region of interest" description="Disordered" evidence="1">
    <location>
        <begin position="1520"/>
        <end position="1856"/>
    </location>
</feature>
<dbReference type="GO" id="GO:0035097">
    <property type="term" value="C:histone methyltransferase complex"/>
    <property type="evidence" value="ECO:0007669"/>
    <property type="project" value="TreeGrafter"/>
</dbReference>
<evidence type="ECO:0000313" key="3">
    <source>
        <dbReference type="EMBL" id="CAD7246144.1"/>
    </source>
</evidence>
<feature type="compositionally biased region" description="Polar residues" evidence="1">
    <location>
        <begin position="1832"/>
        <end position="1842"/>
    </location>
</feature>
<keyword evidence="4" id="KW-1185">Reference proteome</keyword>
<dbReference type="OrthoDB" id="5967287at2759"/>
<feature type="region of interest" description="Disordered" evidence="1">
    <location>
        <begin position="289"/>
        <end position="319"/>
    </location>
</feature>
<feature type="compositionally biased region" description="Polar residues" evidence="1">
    <location>
        <begin position="221"/>
        <end position="233"/>
    </location>
</feature>
<feature type="region of interest" description="Disordered" evidence="1">
    <location>
        <begin position="1151"/>
        <end position="1305"/>
    </location>
</feature>
<feature type="region of interest" description="Disordered" evidence="1">
    <location>
        <begin position="215"/>
        <end position="272"/>
    </location>
</feature>
<feature type="compositionally biased region" description="Polar residues" evidence="1">
    <location>
        <begin position="1224"/>
        <end position="1236"/>
    </location>
</feature>
<dbReference type="PANTHER" id="PTHR15690:SF0">
    <property type="entry name" value="NUCLEAR RECEPTOR COACTIVATOR 6"/>
    <property type="match status" value="1"/>
</dbReference>
<feature type="region of interest" description="Disordered" evidence="1">
    <location>
        <begin position="760"/>
        <end position="820"/>
    </location>
</feature>
<feature type="compositionally biased region" description="Basic and acidic residues" evidence="1">
    <location>
        <begin position="810"/>
        <end position="820"/>
    </location>
</feature>
<feature type="domain" description="Nuclear receptor coactivator 6 TRADD-N" evidence="2">
    <location>
        <begin position="12"/>
        <end position="123"/>
    </location>
</feature>
<feature type="region of interest" description="Disordered" evidence="1">
    <location>
        <begin position="851"/>
        <end position="900"/>
    </location>
</feature>
<evidence type="ECO:0000256" key="1">
    <source>
        <dbReference type="SAM" id="MobiDB-lite"/>
    </source>
</evidence>
<reference evidence="3" key="1">
    <citation type="submission" date="2020-11" db="EMBL/GenBank/DDBJ databases">
        <authorList>
            <person name="Tran Van P."/>
        </authorList>
    </citation>
    <scope>NUCLEOTIDE SEQUENCE</scope>
</reference>
<feature type="compositionally biased region" description="Basic residues" evidence="1">
    <location>
        <begin position="354"/>
        <end position="365"/>
    </location>
</feature>
<feature type="compositionally biased region" description="Basic and acidic residues" evidence="1">
    <location>
        <begin position="1730"/>
        <end position="1740"/>
    </location>
</feature>
<feature type="compositionally biased region" description="Basic and acidic residues" evidence="1">
    <location>
        <begin position="624"/>
        <end position="636"/>
    </location>
</feature>
<feature type="compositionally biased region" description="Basic and acidic residues" evidence="1">
    <location>
        <begin position="1551"/>
        <end position="1564"/>
    </location>
</feature>
<organism evidence="3">
    <name type="scientific">Darwinula stevensoni</name>
    <dbReference type="NCBI Taxonomy" id="69355"/>
    <lineage>
        <taxon>Eukaryota</taxon>
        <taxon>Metazoa</taxon>
        <taxon>Ecdysozoa</taxon>
        <taxon>Arthropoda</taxon>
        <taxon>Crustacea</taxon>
        <taxon>Oligostraca</taxon>
        <taxon>Ostracoda</taxon>
        <taxon>Podocopa</taxon>
        <taxon>Podocopida</taxon>
        <taxon>Darwinulocopina</taxon>
        <taxon>Darwinuloidea</taxon>
        <taxon>Darwinulidae</taxon>
        <taxon>Darwinula</taxon>
    </lineage>
</organism>